<evidence type="ECO:0000256" key="1">
    <source>
        <dbReference type="SAM" id="Phobius"/>
    </source>
</evidence>
<feature type="domain" description="DUF1468" evidence="2">
    <location>
        <begin position="6"/>
        <end position="143"/>
    </location>
</feature>
<name>A0A285UPJ5_9STAP</name>
<feature type="transmembrane region" description="Helical" evidence="1">
    <location>
        <begin position="116"/>
        <end position="140"/>
    </location>
</feature>
<organism evidence="3 4">
    <name type="scientific">Salinicoccus kekensis</name>
    <dbReference type="NCBI Taxonomy" id="714307"/>
    <lineage>
        <taxon>Bacteria</taxon>
        <taxon>Bacillati</taxon>
        <taxon>Bacillota</taxon>
        <taxon>Bacilli</taxon>
        <taxon>Bacillales</taxon>
        <taxon>Staphylococcaceae</taxon>
        <taxon>Salinicoccus</taxon>
    </lineage>
</organism>
<gene>
    <name evidence="3" type="ORF">SAMN05878391_2109</name>
</gene>
<evidence type="ECO:0000313" key="3">
    <source>
        <dbReference type="EMBL" id="SOC43790.1"/>
    </source>
</evidence>
<feature type="transmembrane region" description="Helical" evidence="1">
    <location>
        <begin position="36"/>
        <end position="57"/>
    </location>
</feature>
<dbReference type="EMBL" id="OBQF01000005">
    <property type="protein sequence ID" value="SOC43790.1"/>
    <property type="molecule type" value="Genomic_DNA"/>
</dbReference>
<sequence length="157" mass="18020">MRNIGISIVIILLSVFLFYDTFSIEAAASEEIGPTMWPRILLVSLFIFGFILLIQSLYRLKKESAEKSGDRFDAVKFWGFLILIILYIPALTYIGFIIATPLWIFMLAFIAGMRKVWLLILTPLVGTAVVTFLFPVLLRISMPRGVGFMREISYFFY</sequence>
<keyword evidence="1" id="KW-0472">Membrane</keyword>
<dbReference type="Pfam" id="PF07331">
    <property type="entry name" value="TctB"/>
    <property type="match status" value="1"/>
</dbReference>
<dbReference type="InterPro" id="IPR009936">
    <property type="entry name" value="DUF1468"/>
</dbReference>
<protein>
    <submittedName>
        <fullName evidence="3">Tripartite tricarboxylate transporter TctB family protein</fullName>
    </submittedName>
</protein>
<proteinExistence type="predicted"/>
<keyword evidence="4" id="KW-1185">Reference proteome</keyword>
<evidence type="ECO:0000313" key="4">
    <source>
        <dbReference type="Proteomes" id="UP000219412"/>
    </source>
</evidence>
<keyword evidence="1" id="KW-1133">Transmembrane helix</keyword>
<dbReference type="AlphaFoldDB" id="A0A285UPJ5"/>
<dbReference type="RefSeq" id="WP_179647189.1">
    <property type="nucleotide sequence ID" value="NZ_OBQF01000005.1"/>
</dbReference>
<reference evidence="4" key="1">
    <citation type="submission" date="2017-08" db="EMBL/GenBank/DDBJ databases">
        <authorList>
            <person name="Varghese N."/>
            <person name="Submissions S."/>
        </authorList>
    </citation>
    <scope>NUCLEOTIDE SEQUENCE [LARGE SCALE GENOMIC DNA]</scope>
    <source>
        <strain evidence="4">DSM 23173</strain>
    </source>
</reference>
<feature type="transmembrane region" description="Helical" evidence="1">
    <location>
        <begin position="77"/>
        <end position="110"/>
    </location>
</feature>
<accession>A0A285UPJ5</accession>
<dbReference type="Proteomes" id="UP000219412">
    <property type="component" value="Unassembled WGS sequence"/>
</dbReference>
<evidence type="ECO:0000259" key="2">
    <source>
        <dbReference type="Pfam" id="PF07331"/>
    </source>
</evidence>
<keyword evidence="1" id="KW-0812">Transmembrane</keyword>